<accession>A0ABY7YSZ6</accession>
<evidence type="ECO:0000313" key="7">
    <source>
        <dbReference type="Proteomes" id="UP001220530"/>
    </source>
</evidence>
<sequence length="617" mass="69201">MKLPAFAVAAGLVMSLLASLAQPVLAENGQWHHANSAIGEPKYPEGFSHFDYVNVNAPKGGQVRLGAMGGFDTFNPILPKGEVEGNIGLIYETLMTPSQDEVLTDYGLLAEAMKYPDDYSSVTFRMNPAAKWHDGEPVTVDDVIWSYEKQKELNPLIAQYYANVTGVSETAPSEVTFTFDQTGNRELPKILGQLMVLPRHWWEGTDAKGNKRDIGASTLEPPLGSGPYEIGTFEPGRTITYKRVKDYWGINHPTQVGQNNFDEYTVEYFRDLDVQFEAFKGDQFDWWQENRARRWATGYDFPAAKDGRVIKEPFPQPYNALGLMVGFIPNLREPKFQDERVRKALNYAFDFEELNKTIFFGQYERINSYFYGLPFASSGLPEGKELEILNSVKDKVPASVFTEPYANPVNGDPQKLRANLRIALGLLTDAGYKLDGRRLVDANGEQLSFEILLDGPTIEPVAANLVTNLAKIGINVTLRTVDGPQYINRTRSFDFDMIYGAWTQSFSPGNEQRYFFGSGSAEQQGSRNYAGIADPGVDAIIDKLIFAKDRETLEAATKALDRVLLAHNYVVPAYTLRKARVARWDRFSHPENLPEFGIGFPSIWWFDKDKAKATDAG</sequence>
<proteinExistence type="inferred from homology"/>
<comment type="similarity">
    <text evidence="2">Belongs to the bacterial solute-binding protein 5 family.</text>
</comment>
<evidence type="ECO:0000256" key="3">
    <source>
        <dbReference type="ARBA" id="ARBA00022729"/>
    </source>
</evidence>
<dbReference type="Gene3D" id="3.40.190.10">
    <property type="entry name" value="Periplasmic binding protein-like II"/>
    <property type="match status" value="1"/>
</dbReference>
<dbReference type="Proteomes" id="UP001220530">
    <property type="component" value="Chromosome"/>
</dbReference>
<evidence type="ECO:0000259" key="5">
    <source>
        <dbReference type="Pfam" id="PF00496"/>
    </source>
</evidence>
<gene>
    <name evidence="6" type="ORF">PSQ19_09315</name>
</gene>
<dbReference type="Gene3D" id="3.10.105.10">
    <property type="entry name" value="Dipeptide-binding Protein, Domain 3"/>
    <property type="match status" value="1"/>
</dbReference>
<evidence type="ECO:0000256" key="1">
    <source>
        <dbReference type="ARBA" id="ARBA00004418"/>
    </source>
</evidence>
<dbReference type="PANTHER" id="PTHR30290:SF64">
    <property type="entry name" value="ABC TRANSPORTER PERIPLASMIC BINDING PROTEIN"/>
    <property type="match status" value="1"/>
</dbReference>
<feature type="signal peptide" evidence="4">
    <location>
        <begin position="1"/>
        <end position="26"/>
    </location>
</feature>
<organism evidence="6 7">
    <name type="scientific">Devosia algicola</name>
    <dbReference type="NCBI Taxonomy" id="3026418"/>
    <lineage>
        <taxon>Bacteria</taxon>
        <taxon>Pseudomonadati</taxon>
        <taxon>Pseudomonadota</taxon>
        <taxon>Alphaproteobacteria</taxon>
        <taxon>Hyphomicrobiales</taxon>
        <taxon>Devosiaceae</taxon>
        <taxon>Devosia</taxon>
    </lineage>
</organism>
<keyword evidence="7" id="KW-1185">Reference proteome</keyword>
<dbReference type="EMBL" id="CP118246">
    <property type="protein sequence ID" value="WDR04165.1"/>
    <property type="molecule type" value="Genomic_DNA"/>
</dbReference>
<comment type="subcellular location">
    <subcellularLocation>
        <location evidence="1">Periplasm</location>
    </subcellularLocation>
</comment>
<dbReference type="RefSeq" id="WP_282220549.1">
    <property type="nucleotide sequence ID" value="NZ_CP118246.1"/>
</dbReference>
<dbReference type="InterPro" id="IPR000914">
    <property type="entry name" value="SBP_5_dom"/>
</dbReference>
<feature type="chain" id="PRO_5045858850" evidence="4">
    <location>
        <begin position="27"/>
        <end position="617"/>
    </location>
</feature>
<dbReference type="CDD" id="cd08497">
    <property type="entry name" value="MbnE-like"/>
    <property type="match status" value="1"/>
</dbReference>
<protein>
    <submittedName>
        <fullName evidence="6">Extracellular solute-binding protein</fullName>
    </submittedName>
</protein>
<name>A0ABY7YSZ6_9HYPH</name>
<dbReference type="PIRSF" id="PIRSF002741">
    <property type="entry name" value="MppA"/>
    <property type="match status" value="1"/>
</dbReference>
<evidence type="ECO:0000256" key="2">
    <source>
        <dbReference type="ARBA" id="ARBA00005695"/>
    </source>
</evidence>
<feature type="domain" description="Solute-binding protein family 5" evidence="5">
    <location>
        <begin position="107"/>
        <end position="521"/>
    </location>
</feature>
<dbReference type="Pfam" id="PF00496">
    <property type="entry name" value="SBP_bac_5"/>
    <property type="match status" value="1"/>
</dbReference>
<dbReference type="InterPro" id="IPR039424">
    <property type="entry name" value="SBP_5"/>
</dbReference>
<reference evidence="6 7" key="1">
    <citation type="submission" date="2023-02" db="EMBL/GenBank/DDBJ databases">
        <title>Devosia algicola sp. nov., isolated from the phycosphere of marine algae.</title>
        <authorList>
            <person name="Kim J.M."/>
            <person name="Lee J.K."/>
            <person name="Choi B.J."/>
            <person name="Bayburt H."/>
            <person name="Jeon C.O."/>
        </authorList>
    </citation>
    <scope>NUCLEOTIDE SEQUENCE [LARGE SCALE GENOMIC DNA]</scope>
    <source>
        <strain evidence="6 7">G20-9</strain>
    </source>
</reference>
<keyword evidence="3 4" id="KW-0732">Signal</keyword>
<evidence type="ECO:0000256" key="4">
    <source>
        <dbReference type="SAM" id="SignalP"/>
    </source>
</evidence>
<dbReference type="SUPFAM" id="SSF53850">
    <property type="entry name" value="Periplasmic binding protein-like II"/>
    <property type="match status" value="1"/>
</dbReference>
<dbReference type="PANTHER" id="PTHR30290">
    <property type="entry name" value="PERIPLASMIC BINDING COMPONENT OF ABC TRANSPORTER"/>
    <property type="match status" value="1"/>
</dbReference>
<dbReference type="InterPro" id="IPR030678">
    <property type="entry name" value="Peptide/Ni-bd"/>
</dbReference>
<evidence type="ECO:0000313" key="6">
    <source>
        <dbReference type="EMBL" id="WDR04165.1"/>
    </source>
</evidence>